<dbReference type="PANTHER" id="PTHR38149">
    <property type="entry name" value="ATPASE"/>
    <property type="match status" value="1"/>
</dbReference>
<dbReference type="InterPro" id="IPR019195">
    <property type="entry name" value="ABC_ATPase_put"/>
</dbReference>
<dbReference type="InterPro" id="IPR046834">
    <property type="entry name" value="ABC_ATPase_C"/>
</dbReference>
<dbReference type="SUPFAM" id="SSF52540">
    <property type="entry name" value="P-loop containing nucleoside triphosphate hydrolases"/>
    <property type="match status" value="1"/>
</dbReference>
<dbReference type="Pfam" id="PF20446">
    <property type="entry name" value="ABC_N"/>
    <property type="match status" value="1"/>
</dbReference>
<evidence type="ECO:0000313" key="6">
    <source>
        <dbReference type="Proteomes" id="UP000245283"/>
    </source>
</evidence>
<organism evidence="5 6">
    <name type="scientific">Ancrocorticia populi</name>
    <dbReference type="NCBI Taxonomy" id="2175228"/>
    <lineage>
        <taxon>Bacteria</taxon>
        <taxon>Bacillati</taxon>
        <taxon>Actinomycetota</taxon>
        <taxon>Actinomycetes</taxon>
        <taxon>Actinomycetales</taxon>
        <taxon>Actinomycetaceae</taxon>
        <taxon>Ancrocorticia</taxon>
    </lineage>
</organism>
<dbReference type="RefSeq" id="WP_109093036.1">
    <property type="nucleotide sequence ID" value="NZ_QETB01000001.1"/>
</dbReference>
<dbReference type="EMBL" id="QETB01000001">
    <property type="protein sequence ID" value="PWF27541.1"/>
    <property type="molecule type" value="Genomic_DNA"/>
</dbReference>
<keyword evidence="6" id="KW-1185">Reference proteome</keyword>
<protein>
    <submittedName>
        <fullName evidence="5">Isopentenyl-diphosphate delta-isomerase</fullName>
    </submittedName>
</protein>
<evidence type="ECO:0000259" key="4">
    <source>
        <dbReference type="Pfam" id="PF21117"/>
    </source>
</evidence>
<dbReference type="InterPro" id="IPR027417">
    <property type="entry name" value="P-loop_NTPase"/>
</dbReference>
<proteinExistence type="predicted"/>
<feature type="domain" description="MRB1590-like C-terminal" evidence="4">
    <location>
        <begin position="485"/>
        <end position="587"/>
    </location>
</feature>
<dbReference type="PANTHER" id="PTHR38149:SF1">
    <property type="entry name" value="ATPASE"/>
    <property type="match status" value="1"/>
</dbReference>
<feature type="domain" description="ATPase of the ABC class C-terminal" evidence="2">
    <location>
        <begin position="194"/>
        <end position="465"/>
    </location>
</feature>
<dbReference type="Pfam" id="PF09818">
    <property type="entry name" value="ABC_ATPase"/>
    <property type="match status" value="1"/>
</dbReference>
<dbReference type="AlphaFoldDB" id="A0A2V1KCZ4"/>
<keyword evidence="5" id="KW-0413">Isomerase</keyword>
<dbReference type="OrthoDB" id="9809999at2"/>
<evidence type="ECO:0000256" key="1">
    <source>
        <dbReference type="SAM" id="MobiDB-lite"/>
    </source>
</evidence>
<accession>A0A2V1KCZ4</accession>
<name>A0A2V1KCZ4_9ACTO</name>
<evidence type="ECO:0000259" key="2">
    <source>
        <dbReference type="Pfam" id="PF09818"/>
    </source>
</evidence>
<evidence type="ECO:0000259" key="3">
    <source>
        <dbReference type="Pfam" id="PF20446"/>
    </source>
</evidence>
<sequence>MSFDKSRSNRSNSKDPAYANKASRRREGTDAELIESLHRLDGRNYGSYKSVIGDWEYGPFSIAIDRVQADPYAPPSNCRATSTPESMGIPPELLATVDGRVAVADFLNRAFDSNMARFSHPGTVAITRPGQEILVRSAATVTDEQIEIRFQVQLPARGRTIMGHTAAAIFDRDVPDIIMESLDFTPPEAAEHLERLRAHVATYEDYQALQSALQERSLVGFVADGAVLPRRSGISELPMGEAVAFETPESLRETIDLPNAGAVSGMALRPGITVIVGGGYHGKSTLLSAIQRGVYAHIPGDGRELVATARTAMKVRAADGRSVTGVDVSPFIAHLPQGADTTSFSTENASGSTSQAASIMEAAELGSELLLLDEDTSATNLLIRDSRMRELVHAEKEPITPLVDRIGALAKDRGISTIMVMGGSGDYLDVADHVLMLDTYRCFDVTEQAAAVVGAQPRERMDEPAFPETSPRVIKPIQRKGDRPKTKVYGTETIQLDKQRIDVSDLEQIVEVGQNEAIAWALRGMLERFANDDDASLATLASKIGSRLESEGLDELTKYGARQWPAHVSMPRPIDVGAALNRYRGLNLV</sequence>
<evidence type="ECO:0000313" key="5">
    <source>
        <dbReference type="EMBL" id="PWF27541.1"/>
    </source>
</evidence>
<dbReference type="InterPro" id="IPR046833">
    <property type="entry name" value="ABC_N"/>
</dbReference>
<dbReference type="InterPro" id="IPR049069">
    <property type="entry name" value="MRB1590-like_C"/>
</dbReference>
<feature type="domain" description="ATPase of the ABC class N-terminal" evidence="3">
    <location>
        <begin position="32"/>
        <end position="182"/>
    </location>
</feature>
<reference evidence="6" key="1">
    <citation type="submission" date="2018-05" db="EMBL/GenBank/DDBJ databases">
        <authorList>
            <person name="Li Y."/>
        </authorList>
    </citation>
    <scope>NUCLEOTIDE SEQUENCE [LARGE SCALE GENOMIC DNA]</scope>
    <source>
        <strain evidence="6">sk1b4</strain>
    </source>
</reference>
<dbReference type="GO" id="GO:0016853">
    <property type="term" value="F:isomerase activity"/>
    <property type="evidence" value="ECO:0007669"/>
    <property type="project" value="UniProtKB-KW"/>
</dbReference>
<gene>
    <name evidence="5" type="ORF">DD236_03965</name>
</gene>
<comment type="caution">
    <text evidence="5">The sequence shown here is derived from an EMBL/GenBank/DDBJ whole genome shotgun (WGS) entry which is preliminary data.</text>
</comment>
<dbReference type="Proteomes" id="UP000245283">
    <property type="component" value="Unassembled WGS sequence"/>
</dbReference>
<feature type="region of interest" description="Disordered" evidence="1">
    <location>
        <begin position="1"/>
        <end position="30"/>
    </location>
</feature>
<dbReference type="Pfam" id="PF21117">
    <property type="entry name" value="MRB1590_C"/>
    <property type="match status" value="1"/>
</dbReference>